<dbReference type="Proteomes" id="UP000275078">
    <property type="component" value="Unassembled WGS sequence"/>
</dbReference>
<organism evidence="2 3">
    <name type="scientific">Ascobolus immersus RN42</name>
    <dbReference type="NCBI Taxonomy" id="1160509"/>
    <lineage>
        <taxon>Eukaryota</taxon>
        <taxon>Fungi</taxon>
        <taxon>Dikarya</taxon>
        <taxon>Ascomycota</taxon>
        <taxon>Pezizomycotina</taxon>
        <taxon>Pezizomycetes</taxon>
        <taxon>Pezizales</taxon>
        <taxon>Ascobolaceae</taxon>
        <taxon>Ascobolus</taxon>
    </lineage>
</organism>
<evidence type="ECO:0000256" key="1">
    <source>
        <dbReference type="SAM" id="Phobius"/>
    </source>
</evidence>
<reference evidence="2 3" key="1">
    <citation type="journal article" date="2018" name="Nat. Ecol. Evol.">
        <title>Pezizomycetes genomes reveal the molecular basis of ectomycorrhizal truffle lifestyle.</title>
        <authorList>
            <person name="Murat C."/>
            <person name="Payen T."/>
            <person name="Noel B."/>
            <person name="Kuo A."/>
            <person name="Morin E."/>
            <person name="Chen J."/>
            <person name="Kohler A."/>
            <person name="Krizsan K."/>
            <person name="Balestrini R."/>
            <person name="Da Silva C."/>
            <person name="Montanini B."/>
            <person name="Hainaut M."/>
            <person name="Levati E."/>
            <person name="Barry K.W."/>
            <person name="Belfiori B."/>
            <person name="Cichocki N."/>
            <person name="Clum A."/>
            <person name="Dockter R.B."/>
            <person name="Fauchery L."/>
            <person name="Guy J."/>
            <person name="Iotti M."/>
            <person name="Le Tacon F."/>
            <person name="Lindquist E.A."/>
            <person name="Lipzen A."/>
            <person name="Malagnac F."/>
            <person name="Mello A."/>
            <person name="Molinier V."/>
            <person name="Miyauchi S."/>
            <person name="Poulain J."/>
            <person name="Riccioni C."/>
            <person name="Rubini A."/>
            <person name="Sitrit Y."/>
            <person name="Splivallo R."/>
            <person name="Traeger S."/>
            <person name="Wang M."/>
            <person name="Zifcakova L."/>
            <person name="Wipf D."/>
            <person name="Zambonelli A."/>
            <person name="Paolocci F."/>
            <person name="Nowrousian M."/>
            <person name="Ottonello S."/>
            <person name="Baldrian P."/>
            <person name="Spatafora J.W."/>
            <person name="Henrissat B."/>
            <person name="Nagy L.G."/>
            <person name="Aury J.M."/>
            <person name="Wincker P."/>
            <person name="Grigoriev I.V."/>
            <person name="Bonfante P."/>
            <person name="Martin F.M."/>
        </authorList>
    </citation>
    <scope>NUCLEOTIDE SEQUENCE [LARGE SCALE GENOMIC DNA]</scope>
    <source>
        <strain evidence="2 3">RN42</strain>
    </source>
</reference>
<accession>A0A3N4HLR0</accession>
<feature type="transmembrane region" description="Helical" evidence="1">
    <location>
        <begin position="86"/>
        <end position="107"/>
    </location>
</feature>
<feature type="transmembrane region" description="Helical" evidence="1">
    <location>
        <begin position="113"/>
        <end position="133"/>
    </location>
</feature>
<feature type="transmembrane region" description="Helical" evidence="1">
    <location>
        <begin position="15"/>
        <end position="35"/>
    </location>
</feature>
<evidence type="ECO:0000313" key="2">
    <source>
        <dbReference type="EMBL" id="RPA74709.1"/>
    </source>
</evidence>
<keyword evidence="1" id="KW-0812">Transmembrane</keyword>
<sequence length="157" mass="18748">MSGCYPRFLAVCIAFWFWSHSFFFFPVVLGSWLGFCSFRWHLRLLLCCRLPLVLGLDQSIRPWWDRITLFPVSPVDIYRHRSLSQLLLRICINLFCIDILASWFTVILPPVTFNIIGLLHFRWILIFFSTCWYRLRHVSTISLEPFDDGSYHGYLYV</sequence>
<protein>
    <submittedName>
        <fullName evidence="2">Uncharacterized protein</fullName>
    </submittedName>
</protein>
<proteinExistence type="predicted"/>
<keyword evidence="3" id="KW-1185">Reference proteome</keyword>
<evidence type="ECO:0000313" key="3">
    <source>
        <dbReference type="Proteomes" id="UP000275078"/>
    </source>
</evidence>
<keyword evidence="1" id="KW-1133">Transmembrane helix</keyword>
<dbReference type="EMBL" id="ML119782">
    <property type="protein sequence ID" value="RPA74709.1"/>
    <property type="molecule type" value="Genomic_DNA"/>
</dbReference>
<dbReference type="AlphaFoldDB" id="A0A3N4HLR0"/>
<name>A0A3N4HLR0_ASCIM</name>
<keyword evidence="1" id="KW-0472">Membrane</keyword>
<gene>
    <name evidence="2" type="ORF">BJ508DRAFT_30387</name>
</gene>